<accession>A0A5M9GM32</accession>
<protein>
    <recommendedName>
        <fullName evidence="3">WG repeat-containing protein</fullName>
    </recommendedName>
</protein>
<name>A0A5M9GM32_9SPHI</name>
<dbReference type="Pfam" id="PF14903">
    <property type="entry name" value="WG_beta_rep"/>
    <property type="match status" value="1"/>
</dbReference>
<dbReference type="InterPro" id="IPR036249">
    <property type="entry name" value="Thioredoxin-like_sf"/>
</dbReference>
<dbReference type="RefSeq" id="WP_141815526.1">
    <property type="nucleotide sequence ID" value="NZ_VFPL01000001.1"/>
</dbReference>
<proteinExistence type="predicted"/>
<comment type="caution">
    <text evidence="1">The sequence shown here is derived from an EMBL/GenBank/DDBJ whole genome shotgun (WGS) entry which is preliminary data.</text>
</comment>
<dbReference type="EMBL" id="VWNE01000058">
    <property type="protein sequence ID" value="KAA8474815.1"/>
    <property type="molecule type" value="Genomic_DNA"/>
</dbReference>
<evidence type="ECO:0000313" key="1">
    <source>
        <dbReference type="EMBL" id="KAA8474815.1"/>
    </source>
</evidence>
<dbReference type="InterPro" id="IPR032774">
    <property type="entry name" value="WG_beta_rep"/>
</dbReference>
<dbReference type="AlphaFoldDB" id="A0A5M9GM32"/>
<keyword evidence="2" id="KW-1185">Reference proteome</keyword>
<evidence type="ECO:0008006" key="3">
    <source>
        <dbReference type="Google" id="ProtNLM"/>
    </source>
</evidence>
<organism evidence="1 2">
    <name type="scientific">Arcticibacter tournemirensis</name>
    <dbReference type="NCBI Taxonomy" id="699437"/>
    <lineage>
        <taxon>Bacteria</taxon>
        <taxon>Pseudomonadati</taxon>
        <taxon>Bacteroidota</taxon>
        <taxon>Sphingobacteriia</taxon>
        <taxon>Sphingobacteriales</taxon>
        <taxon>Sphingobacteriaceae</taxon>
        <taxon>Arcticibacter</taxon>
    </lineage>
</organism>
<dbReference type="SUPFAM" id="SSF52833">
    <property type="entry name" value="Thioredoxin-like"/>
    <property type="match status" value="1"/>
</dbReference>
<sequence length="204" mass="23461">MKRKFIDNGAYLYPLEIKAGRTEPVYERIYQKYLHLVIIVVFILQVGCTPGSDSSMLILKRDKETSLYAYFDEKGNKVLGDYYAAYTDTITEYGIVADPDFVLIDKKGNHIYKIYPFDNGPDYTSEGIYRIVKDGKIGYADSLTSRVIVEPKFDCAFPFENGKARVSMKCKEVFAFPGDEHPTWQSDEWYYIDKKGNVIENNGK</sequence>
<reference evidence="1 2" key="1">
    <citation type="submission" date="2019-09" db="EMBL/GenBank/DDBJ databases">
        <title>Pararcticibacter amylolyticus gen. nov., sp. nov., isolated from a rottenly hemp rope, and reclassification of Pedobacter tournemirensis as Pararcticibacter tournemirensis comb. nov.</title>
        <authorList>
            <person name="Cai Y."/>
        </authorList>
    </citation>
    <scope>NUCLEOTIDE SEQUENCE [LARGE SCALE GENOMIC DNA]</scope>
    <source>
        <strain evidence="1 2">TF5-37.2-LB10</strain>
    </source>
</reference>
<dbReference type="Proteomes" id="UP000322918">
    <property type="component" value="Unassembled WGS sequence"/>
</dbReference>
<evidence type="ECO:0000313" key="2">
    <source>
        <dbReference type="Proteomes" id="UP000322918"/>
    </source>
</evidence>
<gene>
    <name evidence="1" type="ORF">F1649_21955</name>
</gene>
<dbReference type="OrthoDB" id="697275at2"/>